<dbReference type="InterPro" id="IPR023096">
    <property type="entry name" value="G6P_Isomerase_C"/>
</dbReference>
<dbReference type="Proteomes" id="UP000031004">
    <property type="component" value="Unassembled WGS sequence"/>
</dbReference>
<evidence type="ECO:0000256" key="5">
    <source>
        <dbReference type="ARBA" id="ARBA00023235"/>
    </source>
</evidence>
<name>A0ABR4YPZ5_9MYCO</name>
<dbReference type="InterPro" id="IPR035482">
    <property type="entry name" value="SIS_PGI_2"/>
</dbReference>
<dbReference type="InterPro" id="IPR035476">
    <property type="entry name" value="SIS_PGI_1"/>
</dbReference>
<dbReference type="EMBL" id="JTLZ01000010">
    <property type="protein sequence ID" value="KHO20902.1"/>
    <property type="molecule type" value="Genomic_DNA"/>
</dbReference>
<evidence type="ECO:0000256" key="1">
    <source>
        <dbReference type="ARBA" id="ARBA00004926"/>
    </source>
</evidence>
<dbReference type="CDD" id="cd05015">
    <property type="entry name" value="SIS_PGI_1"/>
    <property type="match status" value="1"/>
</dbReference>
<feature type="active site" evidence="7">
    <location>
        <position position="384"/>
    </location>
</feature>
<dbReference type="HAMAP" id="MF_00473">
    <property type="entry name" value="G6P_isomerase"/>
    <property type="match status" value="1"/>
</dbReference>
<comment type="catalytic activity">
    <reaction evidence="6 7 8">
        <text>alpha-D-glucose 6-phosphate = beta-D-fructose 6-phosphate</text>
        <dbReference type="Rhea" id="RHEA:11816"/>
        <dbReference type="ChEBI" id="CHEBI:57634"/>
        <dbReference type="ChEBI" id="CHEBI:58225"/>
        <dbReference type="EC" id="5.3.1.9"/>
    </reaction>
</comment>
<dbReference type="EC" id="5.3.1.9" evidence="7"/>
<keyword evidence="10" id="KW-1185">Reference proteome</keyword>
<gene>
    <name evidence="7" type="primary">pgi</name>
    <name evidence="9" type="ORF">QQ44_21815</name>
</gene>
<feature type="active site" description="Proton donor" evidence="7">
    <location>
        <position position="353"/>
    </location>
</feature>
<accession>A0ABR4YPZ5</accession>
<dbReference type="PROSITE" id="PS00765">
    <property type="entry name" value="P_GLUCOSE_ISOMERASE_1"/>
    <property type="match status" value="1"/>
</dbReference>
<evidence type="ECO:0000256" key="4">
    <source>
        <dbReference type="ARBA" id="ARBA00023152"/>
    </source>
</evidence>
<keyword evidence="3 7" id="KW-0312">Gluconeogenesis</keyword>
<dbReference type="InterPro" id="IPR046348">
    <property type="entry name" value="SIS_dom_sf"/>
</dbReference>
<dbReference type="RefSeq" id="WP_039324722.1">
    <property type="nucleotide sequence ID" value="NZ_JACKSA010000257.1"/>
</dbReference>
<dbReference type="GO" id="GO:0016853">
    <property type="term" value="F:isomerase activity"/>
    <property type="evidence" value="ECO:0007669"/>
    <property type="project" value="UniProtKB-KW"/>
</dbReference>
<sequence length="549" mass="59353">MSADITATPAWQALSKHYDEIRDTHLTELFAEDPNRGTELALTVGDLYIDYSKHRVTRRTLELLADLARAAGLEARRDAMFAGEHINTSEDRAVLHTALRLPADASLTVDGQDVVADVHSVLDRMGEFTDRLRSGEWAGATGERIKTVVNIGIGGSDLGPVMVYDALRHYADAGISARFVSNVDPADLVATLADLDPATTLFIVASKTFSTLETLTNATAARRWLVDSLGDAAVSKHFVAVSTNAKLVSEFGIDTDNMFGFWDWVGGRYSVDSAIGLSVMAVIGRERFAEFLAGFHLVDEHFRTAPLAANAPALLGLIGLWYSNFFGAQSRAVLPYSNDLSRFAAYLQQLTMESNGKSVRADGSAVTTETGEIFWGEPGTNGQHAFYQLLHQGTRLVPADFIGFSEPTDDLPTADGTGSMHDLLMSNFFAQTQVLAFGKTAEAIAAEGTPAAVVPHKVMPGNRPTTSILATRLTPSVVGQLIALYEHQVFTEGVVWGIDSFDQWGVELGKTQAKALLPVITEPEAPGKQSDSSTDALVRRYRVERGRSA</sequence>
<comment type="pathway">
    <text evidence="1 7 8">Carbohydrate degradation; glycolysis; D-glyceraldehyde 3-phosphate and glycerone phosphate from D-glucose: step 2/4.</text>
</comment>
<dbReference type="Pfam" id="PF00342">
    <property type="entry name" value="PGI"/>
    <property type="match status" value="1"/>
</dbReference>
<dbReference type="PANTHER" id="PTHR11469">
    <property type="entry name" value="GLUCOSE-6-PHOSPHATE ISOMERASE"/>
    <property type="match status" value="1"/>
</dbReference>
<dbReference type="PANTHER" id="PTHR11469:SF1">
    <property type="entry name" value="GLUCOSE-6-PHOSPHATE ISOMERASE"/>
    <property type="match status" value="1"/>
</dbReference>
<comment type="pathway">
    <text evidence="7">Carbohydrate biosynthesis; gluconeogenesis.</text>
</comment>
<dbReference type="PROSITE" id="PS00174">
    <property type="entry name" value="P_GLUCOSE_ISOMERASE_2"/>
    <property type="match status" value="1"/>
</dbReference>
<evidence type="ECO:0000256" key="2">
    <source>
        <dbReference type="ARBA" id="ARBA00006604"/>
    </source>
</evidence>
<protein>
    <recommendedName>
        <fullName evidence="7">Glucose-6-phosphate isomerase</fullName>
        <shortName evidence="7">GPI</shortName>
        <ecNumber evidence="7">5.3.1.9</ecNumber>
    </recommendedName>
    <alternativeName>
        <fullName evidence="7">Phosphoglucose isomerase</fullName>
        <shortName evidence="7">PGI</shortName>
    </alternativeName>
    <alternativeName>
        <fullName evidence="7">Phosphohexose isomerase</fullName>
        <shortName evidence="7">PHI</shortName>
    </alternativeName>
</protein>
<evidence type="ECO:0000256" key="3">
    <source>
        <dbReference type="ARBA" id="ARBA00022432"/>
    </source>
</evidence>
<keyword evidence="4 7" id="KW-0324">Glycolysis</keyword>
<dbReference type="SUPFAM" id="SSF53697">
    <property type="entry name" value="SIS domain"/>
    <property type="match status" value="1"/>
</dbReference>
<dbReference type="InterPro" id="IPR001672">
    <property type="entry name" value="G6P_Isomerase"/>
</dbReference>
<dbReference type="PROSITE" id="PS51463">
    <property type="entry name" value="P_GLUCOSE_ISOMERASE_3"/>
    <property type="match status" value="1"/>
</dbReference>
<organism evidence="9 10">
    <name type="scientific">Mycolicibacterium setense</name>
    <dbReference type="NCBI Taxonomy" id="431269"/>
    <lineage>
        <taxon>Bacteria</taxon>
        <taxon>Bacillati</taxon>
        <taxon>Actinomycetota</taxon>
        <taxon>Actinomycetes</taxon>
        <taxon>Mycobacteriales</taxon>
        <taxon>Mycobacteriaceae</taxon>
        <taxon>Mycolicibacterium</taxon>
    </lineage>
</organism>
<evidence type="ECO:0000256" key="6">
    <source>
        <dbReference type="ARBA" id="ARBA00029321"/>
    </source>
</evidence>
<evidence type="ECO:0000313" key="10">
    <source>
        <dbReference type="Proteomes" id="UP000031004"/>
    </source>
</evidence>
<dbReference type="InterPro" id="IPR018189">
    <property type="entry name" value="Phosphoglucose_isomerase_CS"/>
</dbReference>
<keyword evidence="5 7" id="KW-0413">Isomerase</keyword>
<proteinExistence type="inferred from homology"/>
<dbReference type="NCBIfam" id="NF001211">
    <property type="entry name" value="PRK00179.1"/>
    <property type="match status" value="1"/>
</dbReference>
<dbReference type="Gene3D" id="1.10.1390.10">
    <property type="match status" value="1"/>
</dbReference>
<evidence type="ECO:0000313" key="9">
    <source>
        <dbReference type="EMBL" id="KHO20902.1"/>
    </source>
</evidence>
<keyword evidence="7" id="KW-0963">Cytoplasm</keyword>
<comment type="similarity">
    <text evidence="2 7 8">Belongs to the GPI family.</text>
</comment>
<dbReference type="PRINTS" id="PR00662">
    <property type="entry name" value="G6PISOMERASE"/>
</dbReference>
<evidence type="ECO:0000256" key="8">
    <source>
        <dbReference type="RuleBase" id="RU000612"/>
    </source>
</evidence>
<comment type="subcellular location">
    <subcellularLocation>
        <location evidence="7">Cytoplasm</location>
    </subcellularLocation>
</comment>
<comment type="function">
    <text evidence="7">Catalyzes the reversible isomerization of glucose-6-phosphate to fructose-6-phosphate.</text>
</comment>
<dbReference type="CDD" id="cd05016">
    <property type="entry name" value="SIS_PGI_2"/>
    <property type="match status" value="1"/>
</dbReference>
<feature type="active site" evidence="7">
    <location>
        <position position="510"/>
    </location>
</feature>
<dbReference type="Gene3D" id="3.40.50.10490">
    <property type="entry name" value="Glucose-6-phosphate isomerase like protein, domain 1"/>
    <property type="match status" value="2"/>
</dbReference>
<comment type="caution">
    <text evidence="9">The sequence shown here is derived from an EMBL/GenBank/DDBJ whole genome shotgun (WGS) entry which is preliminary data.</text>
</comment>
<evidence type="ECO:0000256" key="7">
    <source>
        <dbReference type="HAMAP-Rule" id="MF_00473"/>
    </source>
</evidence>
<reference evidence="9 10" key="1">
    <citation type="submission" date="2014-11" db="EMBL/GenBank/DDBJ databases">
        <title>Mycobacterium setense Manresensis Genome.</title>
        <authorList>
            <person name="Rech G."/>
            <person name="Sumoy L."/>
        </authorList>
    </citation>
    <scope>NUCLEOTIDE SEQUENCE [LARGE SCALE GENOMIC DNA]</scope>
    <source>
        <strain evidence="9 10">Manresensis</strain>
    </source>
</reference>